<evidence type="ECO:0000313" key="2">
    <source>
        <dbReference type="Proteomes" id="UP001367508"/>
    </source>
</evidence>
<dbReference type="EMBL" id="JAYMYQ010000005">
    <property type="protein sequence ID" value="KAK7329164.1"/>
    <property type="molecule type" value="Genomic_DNA"/>
</dbReference>
<accession>A0AAN9QBR8</accession>
<name>A0AAN9QBR8_CANGL</name>
<organism evidence="1 2">
    <name type="scientific">Canavalia gladiata</name>
    <name type="common">Sword bean</name>
    <name type="synonym">Dolichos gladiatus</name>
    <dbReference type="NCBI Taxonomy" id="3824"/>
    <lineage>
        <taxon>Eukaryota</taxon>
        <taxon>Viridiplantae</taxon>
        <taxon>Streptophyta</taxon>
        <taxon>Embryophyta</taxon>
        <taxon>Tracheophyta</taxon>
        <taxon>Spermatophyta</taxon>
        <taxon>Magnoliopsida</taxon>
        <taxon>eudicotyledons</taxon>
        <taxon>Gunneridae</taxon>
        <taxon>Pentapetalae</taxon>
        <taxon>rosids</taxon>
        <taxon>fabids</taxon>
        <taxon>Fabales</taxon>
        <taxon>Fabaceae</taxon>
        <taxon>Papilionoideae</taxon>
        <taxon>50 kb inversion clade</taxon>
        <taxon>NPAAA clade</taxon>
        <taxon>indigoferoid/millettioid clade</taxon>
        <taxon>Phaseoleae</taxon>
        <taxon>Canavalia</taxon>
    </lineage>
</organism>
<comment type="caution">
    <text evidence="1">The sequence shown here is derived from an EMBL/GenBank/DDBJ whole genome shotgun (WGS) entry which is preliminary data.</text>
</comment>
<dbReference type="Proteomes" id="UP001367508">
    <property type="component" value="Unassembled WGS sequence"/>
</dbReference>
<sequence length="118" mass="13913">MEDGIKSNEVSFCDERRRNNIKTIIPARKLSLIALFVASVQKVMVHYGLQPELHFQRIENCCSQKDAVVRWEEHKPKRFCNSKIFKAPYVCLQKEMQLLTEFEQHPQALLRSQNIVLR</sequence>
<gene>
    <name evidence="1" type="ORF">VNO77_23313</name>
</gene>
<evidence type="ECO:0000313" key="1">
    <source>
        <dbReference type="EMBL" id="KAK7329164.1"/>
    </source>
</evidence>
<protein>
    <submittedName>
        <fullName evidence="1">Uncharacterized protein</fullName>
    </submittedName>
</protein>
<dbReference type="AlphaFoldDB" id="A0AAN9QBR8"/>
<reference evidence="1 2" key="1">
    <citation type="submission" date="2024-01" db="EMBL/GenBank/DDBJ databases">
        <title>The genomes of 5 underutilized Papilionoideae crops provide insights into root nodulation and disease resistanc.</title>
        <authorList>
            <person name="Jiang F."/>
        </authorList>
    </citation>
    <scope>NUCLEOTIDE SEQUENCE [LARGE SCALE GENOMIC DNA]</scope>
    <source>
        <strain evidence="1">LVBAO_FW01</strain>
        <tissue evidence="1">Leaves</tissue>
    </source>
</reference>
<keyword evidence="2" id="KW-1185">Reference proteome</keyword>
<proteinExistence type="predicted"/>